<dbReference type="PROSITE" id="PS01124">
    <property type="entry name" value="HTH_ARAC_FAMILY_2"/>
    <property type="match status" value="1"/>
</dbReference>
<protein>
    <submittedName>
        <fullName evidence="7">AcrR family transcriptional regulator</fullName>
    </submittedName>
</protein>
<dbReference type="SUPFAM" id="SSF46689">
    <property type="entry name" value="Homeodomain-like"/>
    <property type="match status" value="1"/>
</dbReference>
<organism evidence="7 8">
    <name type="scientific">Acetobacteroides hydrogenigenes</name>
    <dbReference type="NCBI Taxonomy" id="979970"/>
    <lineage>
        <taxon>Bacteria</taxon>
        <taxon>Pseudomonadati</taxon>
        <taxon>Bacteroidota</taxon>
        <taxon>Bacteroidia</taxon>
        <taxon>Bacteroidales</taxon>
        <taxon>Rikenellaceae</taxon>
        <taxon>Acetobacteroides</taxon>
    </lineage>
</organism>
<dbReference type="AlphaFoldDB" id="A0A4R2EK37"/>
<dbReference type="RefSeq" id="WP_131839282.1">
    <property type="nucleotide sequence ID" value="NZ_SLWB01000007.1"/>
</dbReference>
<dbReference type="InterPro" id="IPR001647">
    <property type="entry name" value="HTH_TetR"/>
</dbReference>
<feature type="DNA-binding region" description="H-T-H motif" evidence="4">
    <location>
        <begin position="25"/>
        <end position="44"/>
    </location>
</feature>
<evidence type="ECO:0000256" key="1">
    <source>
        <dbReference type="ARBA" id="ARBA00023015"/>
    </source>
</evidence>
<accession>A0A4R2EK37</accession>
<sequence length="206" mass="24200">MKSKRLYYTDKIAEVFHKQKTANVKVEEIAQEIGITKKTLYNYFESKKEMIESVVDYISRRKMQEIKQGLGEQTSPIDALVYIAKTMFSTSKALCNFDEPQVNYANSPVIKNIFKERRNELLDIVNFHFNKGVYLGFFEADLDVELASRYYIFQLENLFARKETISEMMISDQRLLQVLYYYMKGNCTPKGLEHLRESFDIRVTAS</sequence>
<evidence type="ECO:0000313" key="7">
    <source>
        <dbReference type="EMBL" id="TCN67646.1"/>
    </source>
</evidence>
<feature type="domain" description="HTH araC/xylS-type" evidence="5">
    <location>
        <begin position="10"/>
        <end position="84"/>
    </location>
</feature>
<gene>
    <name evidence="7" type="ORF">CLV25_107105</name>
</gene>
<dbReference type="Gene3D" id="1.10.357.10">
    <property type="entry name" value="Tetracycline Repressor, domain 2"/>
    <property type="match status" value="1"/>
</dbReference>
<feature type="domain" description="HTH tetR-type" evidence="6">
    <location>
        <begin position="2"/>
        <end position="62"/>
    </location>
</feature>
<dbReference type="InterPro" id="IPR050624">
    <property type="entry name" value="HTH-type_Tx_Regulator"/>
</dbReference>
<evidence type="ECO:0000259" key="6">
    <source>
        <dbReference type="PROSITE" id="PS50977"/>
    </source>
</evidence>
<evidence type="ECO:0000256" key="2">
    <source>
        <dbReference type="ARBA" id="ARBA00023125"/>
    </source>
</evidence>
<name>A0A4R2EK37_9BACT</name>
<dbReference type="InterPro" id="IPR009057">
    <property type="entry name" value="Homeodomain-like_sf"/>
</dbReference>
<dbReference type="PANTHER" id="PTHR43479:SF11">
    <property type="entry name" value="ACREF_ENVCD OPERON REPRESSOR-RELATED"/>
    <property type="match status" value="1"/>
</dbReference>
<evidence type="ECO:0000256" key="4">
    <source>
        <dbReference type="PROSITE-ProRule" id="PRU00335"/>
    </source>
</evidence>
<keyword evidence="8" id="KW-1185">Reference proteome</keyword>
<evidence type="ECO:0000259" key="5">
    <source>
        <dbReference type="PROSITE" id="PS01124"/>
    </source>
</evidence>
<comment type="caution">
    <text evidence="7">The sequence shown here is derived from an EMBL/GenBank/DDBJ whole genome shotgun (WGS) entry which is preliminary data.</text>
</comment>
<dbReference type="GO" id="GO:0003700">
    <property type="term" value="F:DNA-binding transcription factor activity"/>
    <property type="evidence" value="ECO:0007669"/>
    <property type="project" value="InterPro"/>
</dbReference>
<keyword evidence="3" id="KW-0804">Transcription</keyword>
<reference evidence="7 8" key="1">
    <citation type="submission" date="2019-03" db="EMBL/GenBank/DDBJ databases">
        <title>Genomic Encyclopedia of Archaeal and Bacterial Type Strains, Phase II (KMG-II): from individual species to whole genera.</title>
        <authorList>
            <person name="Goeker M."/>
        </authorList>
    </citation>
    <scope>NUCLEOTIDE SEQUENCE [LARGE SCALE GENOMIC DNA]</scope>
    <source>
        <strain evidence="7 8">RL-C</strain>
    </source>
</reference>
<dbReference type="PANTHER" id="PTHR43479">
    <property type="entry name" value="ACREF/ENVCD OPERON REPRESSOR-RELATED"/>
    <property type="match status" value="1"/>
</dbReference>
<dbReference type="Pfam" id="PF00440">
    <property type="entry name" value="TetR_N"/>
    <property type="match status" value="1"/>
</dbReference>
<evidence type="ECO:0000256" key="3">
    <source>
        <dbReference type="ARBA" id="ARBA00023163"/>
    </source>
</evidence>
<dbReference type="GO" id="GO:0043565">
    <property type="term" value="F:sequence-specific DNA binding"/>
    <property type="evidence" value="ECO:0007669"/>
    <property type="project" value="InterPro"/>
</dbReference>
<dbReference type="PROSITE" id="PS50977">
    <property type="entry name" value="HTH_TETR_2"/>
    <property type="match status" value="1"/>
</dbReference>
<proteinExistence type="predicted"/>
<dbReference type="Proteomes" id="UP000294830">
    <property type="component" value="Unassembled WGS sequence"/>
</dbReference>
<dbReference type="EMBL" id="SLWB01000007">
    <property type="protein sequence ID" value="TCN67646.1"/>
    <property type="molecule type" value="Genomic_DNA"/>
</dbReference>
<evidence type="ECO:0000313" key="8">
    <source>
        <dbReference type="Proteomes" id="UP000294830"/>
    </source>
</evidence>
<dbReference type="InterPro" id="IPR018060">
    <property type="entry name" value="HTH_AraC"/>
</dbReference>
<dbReference type="OrthoDB" id="881297at2"/>
<keyword evidence="1" id="KW-0805">Transcription regulation</keyword>
<keyword evidence="2 4" id="KW-0238">DNA-binding</keyword>